<protein>
    <submittedName>
        <fullName evidence="1">Uncharacterized protein</fullName>
    </submittedName>
</protein>
<dbReference type="AlphaFoldDB" id="A0A6C0IEH1"/>
<evidence type="ECO:0000313" key="1">
    <source>
        <dbReference type="EMBL" id="QHT91528.1"/>
    </source>
</evidence>
<name>A0A6C0IEH1_9ZZZZ</name>
<dbReference type="EMBL" id="MN740165">
    <property type="protein sequence ID" value="QHT91528.1"/>
    <property type="molecule type" value="Genomic_DNA"/>
</dbReference>
<accession>A0A6C0IEH1</accession>
<proteinExistence type="predicted"/>
<reference evidence="1" key="1">
    <citation type="journal article" date="2020" name="Nature">
        <title>Giant virus diversity and host interactions through global metagenomics.</title>
        <authorList>
            <person name="Schulz F."/>
            <person name="Roux S."/>
            <person name="Paez-Espino D."/>
            <person name="Jungbluth S."/>
            <person name="Walsh D.A."/>
            <person name="Denef V.J."/>
            <person name="McMahon K.D."/>
            <person name="Konstantinidis K.T."/>
            <person name="Eloe-Fadrosh E.A."/>
            <person name="Kyrpides N.C."/>
            <person name="Woyke T."/>
        </authorList>
    </citation>
    <scope>NUCLEOTIDE SEQUENCE</scope>
    <source>
        <strain evidence="1">GVMAG-M-3300023184-77</strain>
    </source>
</reference>
<organism evidence="1">
    <name type="scientific">viral metagenome</name>
    <dbReference type="NCBI Taxonomy" id="1070528"/>
    <lineage>
        <taxon>unclassified sequences</taxon>
        <taxon>metagenomes</taxon>
        <taxon>organismal metagenomes</taxon>
    </lineage>
</organism>
<sequence>MPRCIGRNVSDTTDKGKIAFYHEDPLKTKLFYHIAIQCDRTSEKGKKLCKECLEKEKKLNSLTIEKNRICVPHPSVLHGTINDPIPPWSHIEGGEWFKNKLAKGYSVEEMPKKNFPDEKDVFTFIDSLSDKKKNLVIEALIKKYNVFSKTSANKYLIAYNKNKKKEKEPVKEKSVKTIKQKEHINSIVIDESKTFVVNDSLTDDYEVVEIKLVPLNEFFHHPETNNVYDKEFKYIGIYNESKDTIDENEEEEE</sequence>